<evidence type="ECO:0000313" key="2">
    <source>
        <dbReference type="Proteomes" id="UP000649232"/>
    </source>
</evidence>
<name>A0ABS0WIB2_9ALTE</name>
<dbReference type="Proteomes" id="UP000649232">
    <property type="component" value="Unassembled WGS sequence"/>
</dbReference>
<keyword evidence="1" id="KW-0489">Methyltransferase</keyword>
<dbReference type="NCBIfam" id="TIGR04096">
    <property type="entry name" value="dnd_rel_methyl"/>
    <property type="match status" value="1"/>
</dbReference>
<gene>
    <name evidence="1" type="ORF">JEU11_17185</name>
</gene>
<dbReference type="GO" id="GO:0008168">
    <property type="term" value="F:methyltransferase activity"/>
    <property type="evidence" value="ECO:0007669"/>
    <property type="project" value="UniProtKB-KW"/>
</dbReference>
<organism evidence="1 2">
    <name type="scientific">Paraglaciecola chathamensis</name>
    <dbReference type="NCBI Taxonomy" id="368405"/>
    <lineage>
        <taxon>Bacteria</taxon>
        <taxon>Pseudomonadati</taxon>
        <taxon>Pseudomonadota</taxon>
        <taxon>Gammaproteobacteria</taxon>
        <taxon>Alteromonadales</taxon>
        <taxon>Alteromonadaceae</taxon>
        <taxon>Paraglaciecola</taxon>
    </lineage>
</organism>
<accession>A0ABS0WIB2</accession>
<reference evidence="1 2" key="1">
    <citation type="submission" date="2020-12" db="EMBL/GenBank/DDBJ databases">
        <title>Draft genome sequences of nine environmental bacterial isolates colonizing plastic.</title>
        <authorList>
            <person name="Borre I."/>
            <person name="Sonnenschein E.C."/>
        </authorList>
    </citation>
    <scope>NUCLEOTIDE SEQUENCE [LARGE SCALE GENOMIC DNA]</scope>
    <source>
        <strain evidence="1 2">IB30</strain>
    </source>
</reference>
<dbReference type="GO" id="GO:0032259">
    <property type="term" value="P:methylation"/>
    <property type="evidence" value="ECO:0007669"/>
    <property type="project" value="UniProtKB-KW"/>
</dbReference>
<dbReference type="InterPro" id="IPR024019">
    <property type="entry name" value="CHP04096"/>
</dbReference>
<dbReference type="RefSeq" id="WP_198825591.1">
    <property type="nucleotide sequence ID" value="NZ_JAEILT010000030.1"/>
</dbReference>
<sequence>MDAAQFAELVKKIEVGKKLPDTIYLHESALDAIPVKLATIINAVGKALKIPTDNWNIVKLSRKSFTMSLLHYPTFFAESYPALTQSVTVDLQKLSHKVTDYSNYDNPPILHRKETMIQRDHPSYDDFCMITQEGEQAGLYENPRHIGFKASWEALINSHGYELVDGRLFRNSALAQTTDDKKISRDKTAIVRYELSSPMKVLAKHGFLEGQYNIFDYGCGRGDDLRELEAHGLDALGWDPNFLPDADKLNADLVNIGFVINVIEDRNERIEALQGAWQLTDKLLVASAMLANESYLAQFTPYKDGIITSRNTFQKYFTQSELKLFIELSLDEQAIAVAPGIYFIFKDKDLEQEYLQNRHRRKHSWEQKSKPIDIKEATTKLLFTKHSELFESFWQACLLLGRCPAADEFAHSAELVEIVGTIKKAFRLCKSFYGANDLLIAQQMRREDLLVYFAVSLFGKRKPYKHQPEQTKRDIKAFFDTNTAAQSEATELLFQIADIEKIEQECIVANETLPASVLDHEYDKPHALTFHKQYLDLLSPLLRVYVSSALQLYGELEDIQLIKIHITSGKLTLLGYEDFETAEQPRLKERVKIKMAEQDVDFFDYLPQTEQIPHSDIASLLPPLS</sequence>
<dbReference type="EMBL" id="JAEILT010000030">
    <property type="protein sequence ID" value="MBJ2138199.1"/>
    <property type="molecule type" value="Genomic_DNA"/>
</dbReference>
<comment type="caution">
    <text evidence="1">The sequence shown here is derived from an EMBL/GenBank/DDBJ whole genome shotgun (WGS) entry which is preliminary data.</text>
</comment>
<keyword evidence="1" id="KW-0808">Transferase</keyword>
<proteinExistence type="predicted"/>
<protein>
    <submittedName>
        <fullName evidence="1">DNA phosphorothioation-associated putative methyltransferase</fullName>
    </submittedName>
</protein>
<evidence type="ECO:0000313" key="1">
    <source>
        <dbReference type="EMBL" id="MBJ2138199.1"/>
    </source>
</evidence>